<keyword evidence="2" id="KW-0418">Kinase</keyword>
<comment type="caution">
    <text evidence="6">The sequence shown here is derived from an EMBL/GenBank/DDBJ whole genome shotgun (WGS) entry which is preliminary data.</text>
</comment>
<dbReference type="RefSeq" id="WP_345262469.1">
    <property type="nucleotide sequence ID" value="NZ_BAABIM010000001.1"/>
</dbReference>
<dbReference type="SUPFAM" id="SSF52172">
    <property type="entry name" value="CheY-like"/>
    <property type="match status" value="1"/>
</dbReference>
<organism evidence="6 7">
    <name type="scientific">Nocardioides nanhaiensis</name>
    <dbReference type="NCBI Taxonomy" id="1476871"/>
    <lineage>
        <taxon>Bacteria</taxon>
        <taxon>Bacillati</taxon>
        <taxon>Actinomycetota</taxon>
        <taxon>Actinomycetes</taxon>
        <taxon>Propionibacteriales</taxon>
        <taxon>Nocardioidaceae</taxon>
        <taxon>Nocardioides</taxon>
    </lineage>
</organism>
<dbReference type="InterPro" id="IPR005561">
    <property type="entry name" value="ANTAR"/>
</dbReference>
<dbReference type="InterPro" id="IPR036388">
    <property type="entry name" value="WH-like_DNA-bd_sf"/>
</dbReference>
<reference evidence="7" key="1">
    <citation type="journal article" date="2019" name="Int. J. Syst. Evol. Microbiol.">
        <title>The Global Catalogue of Microorganisms (GCM) 10K type strain sequencing project: providing services to taxonomists for standard genome sequencing and annotation.</title>
        <authorList>
            <consortium name="The Broad Institute Genomics Platform"/>
            <consortium name="The Broad Institute Genome Sequencing Center for Infectious Disease"/>
            <person name="Wu L."/>
            <person name="Ma J."/>
        </authorList>
    </citation>
    <scope>NUCLEOTIDE SEQUENCE [LARGE SCALE GENOMIC DNA]</scope>
    <source>
        <strain evidence="7">JCM 18127</strain>
    </source>
</reference>
<dbReference type="EMBL" id="BAABIM010000001">
    <property type="protein sequence ID" value="GAA4671407.1"/>
    <property type="molecule type" value="Genomic_DNA"/>
</dbReference>
<evidence type="ECO:0000256" key="4">
    <source>
        <dbReference type="ARBA" id="ARBA00023163"/>
    </source>
</evidence>
<sequence length="232" mass="25318">MNDDVRLAATLAEFSEEIASSDTPVTFQRVVDRAVAMVPGCDHAGLHLRRRRGRAESVAASDAVAKEADELQETLQDGPCLDAAFEQQNFVVRDLRTDERWPGWAARAAGLGIRSSLSIRLSSAEVTIGALNFYSDTPCAFDDDVDVAMIFASHAAAALSNSQLVAGLRNALDSRHTIGIAQGVLAVRFDITYERAFQVLQRHSNDRNLKLRDVAEQVLRDRGLPEEVVDVG</sequence>
<dbReference type="PROSITE" id="PS50921">
    <property type="entry name" value="ANTAR"/>
    <property type="match status" value="1"/>
</dbReference>
<dbReference type="Gene3D" id="3.30.450.40">
    <property type="match status" value="1"/>
</dbReference>
<evidence type="ECO:0000256" key="1">
    <source>
        <dbReference type="ARBA" id="ARBA00022679"/>
    </source>
</evidence>
<name>A0ABP8VTX4_9ACTN</name>
<feature type="domain" description="ANTAR" evidence="5">
    <location>
        <begin position="158"/>
        <end position="219"/>
    </location>
</feature>
<evidence type="ECO:0000313" key="6">
    <source>
        <dbReference type="EMBL" id="GAA4671407.1"/>
    </source>
</evidence>
<dbReference type="InterPro" id="IPR012074">
    <property type="entry name" value="GAF_ANTAR"/>
</dbReference>
<dbReference type="SMART" id="SM00065">
    <property type="entry name" value="GAF"/>
    <property type="match status" value="1"/>
</dbReference>
<protein>
    <submittedName>
        <fullName evidence="6">GAF and ANTAR domain-containing protein</fullName>
    </submittedName>
</protein>
<dbReference type="Proteomes" id="UP001500621">
    <property type="component" value="Unassembled WGS sequence"/>
</dbReference>
<dbReference type="Gene3D" id="1.10.10.10">
    <property type="entry name" value="Winged helix-like DNA-binding domain superfamily/Winged helix DNA-binding domain"/>
    <property type="match status" value="1"/>
</dbReference>
<evidence type="ECO:0000259" key="5">
    <source>
        <dbReference type="PROSITE" id="PS50921"/>
    </source>
</evidence>
<dbReference type="InterPro" id="IPR011006">
    <property type="entry name" value="CheY-like_superfamily"/>
</dbReference>
<keyword evidence="4" id="KW-0804">Transcription</keyword>
<accession>A0ABP8VTX4</accession>
<dbReference type="PIRSF" id="PIRSF036625">
    <property type="entry name" value="GAF_ANTAR"/>
    <property type="match status" value="1"/>
</dbReference>
<dbReference type="InterPro" id="IPR029016">
    <property type="entry name" value="GAF-like_dom_sf"/>
</dbReference>
<dbReference type="Pfam" id="PF03861">
    <property type="entry name" value="ANTAR"/>
    <property type="match status" value="1"/>
</dbReference>
<keyword evidence="1" id="KW-0808">Transferase</keyword>
<dbReference type="SMART" id="SM01012">
    <property type="entry name" value="ANTAR"/>
    <property type="match status" value="1"/>
</dbReference>
<proteinExistence type="predicted"/>
<gene>
    <name evidence="6" type="ORF">GCM10023226_05000</name>
</gene>
<dbReference type="InterPro" id="IPR003018">
    <property type="entry name" value="GAF"/>
</dbReference>
<dbReference type="Pfam" id="PF13185">
    <property type="entry name" value="GAF_2"/>
    <property type="match status" value="1"/>
</dbReference>
<evidence type="ECO:0000313" key="7">
    <source>
        <dbReference type="Proteomes" id="UP001500621"/>
    </source>
</evidence>
<evidence type="ECO:0000256" key="3">
    <source>
        <dbReference type="ARBA" id="ARBA00023015"/>
    </source>
</evidence>
<dbReference type="SUPFAM" id="SSF55781">
    <property type="entry name" value="GAF domain-like"/>
    <property type="match status" value="1"/>
</dbReference>
<keyword evidence="7" id="KW-1185">Reference proteome</keyword>
<evidence type="ECO:0000256" key="2">
    <source>
        <dbReference type="ARBA" id="ARBA00022777"/>
    </source>
</evidence>
<keyword evidence="3" id="KW-0805">Transcription regulation</keyword>